<keyword evidence="2" id="KW-1185">Reference proteome</keyword>
<protein>
    <submittedName>
        <fullName evidence="1">Uncharacterized protein</fullName>
    </submittedName>
</protein>
<sequence length="37" mass="4082">MLSSGSLHFLHGDSKLRIAIGGCHSHYQKLTLALILY</sequence>
<name>A0ABN5CKV5_PSEO7</name>
<evidence type="ECO:0000313" key="1">
    <source>
        <dbReference type="EMBL" id="ATD07651.1"/>
    </source>
</evidence>
<evidence type="ECO:0000313" key="2">
    <source>
        <dbReference type="Proteomes" id="UP000016521"/>
    </source>
</evidence>
<dbReference type="Proteomes" id="UP000016521">
    <property type="component" value="Chromosome I"/>
</dbReference>
<organism evidence="1 2">
    <name type="scientific">Pseudoalteromonas piscicida</name>
    <dbReference type="NCBI Taxonomy" id="43662"/>
    <lineage>
        <taxon>Bacteria</taxon>
        <taxon>Pseudomonadati</taxon>
        <taxon>Pseudomonadota</taxon>
        <taxon>Gammaproteobacteria</taxon>
        <taxon>Alteromonadales</taxon>
        <taxon>Pseudoalteromonadaceae</taxon>
        <taxon>Pseudoalteromonas</taxon>
    </lineage>
</organism>
<reference evidence="1 2" key="1">
    <citation type="submission" date="2015-06" db="EMBL/GenBank/DDBJ databases">
        <authorList>
            <person name="Xie B.-B."/>
            <person name="Rong J.-C."/>
            <person name="Qin Q.-L."/>
            <person name="Zhang Y.-Z."/>
        </authorList>
    </citation>
    <scope>NUCLEOTIDE SEQUENCE [LARGE SCALE GENOMIC DNA]</scope>
    <source>
        <strain evidence="1 2">JCM 20779</strain>
    </source>
</reference>
<dbReference type="EMBL" id="CP011924">
    <property type="protein sequence ID" value="ATD07651.1"/>
    <property type="molecule type" value="Genomic_DNA"/>
</dbReference>
<proteinExistence type="predicted"/>
<gene>
    <name evidence="1" type="ORF">PPIS_a2734</name>
</gene>
<accession>A0ABN5CKV5</accession>